<evidence type="ECO:0000313" key="2">
    <source>
        <dbReference type="Proteomes" id="UP001151699"/>
    </source>
</evidence>
<organism evidence="1 2">
    <name type="scientific">Pseudolycoriella hygida</name>
    <dbReference type="NCBI Taxonomy" id="35572"/>
    <lineage>
        <taxon>Eukaryota</taxon>
        <taxon>Metazoa</taxon>
        <taxon>Ecdysozoa</taxon>
        <taxon>Arthropoda</taxon>
        <taxon>Hexapoda</taxon>
        <taxon>Insecta</taxon>
        <taxon>Pterygota</taxon>
        <taxon>Neoptera</taxon>
        <taxon>Endopterygota</taxon>
        <taxon>Diptera</taxon>
        <taxon>Nematocera</taxon>
        <taxon>Sciaroidea</taxon>
        <taxon>Sciaridae</taxon>
        <taxon>Pseudolycoriella</taxon>
    </lineage>
</organism>
<name>A0A9Q0MZK1_9DIPT</name>
<keyword evidence="2" id="KW-1185">Reference proteome</keyword>
<accession>A0A9Q0MZK1</accession>
<protein>
    <submittedName>
        <fullName evidence="1">Uncharacterized protein</fullName>
    </submittedName>
</protein>
<dbReference type="AlphaFoldDB" id="A0A9Q0MZK1"/>
<gene>
    <name evidence="1" type="ORF">Bhyg_13099</name>
</gene>
<comment type="caution">
    <text evidence="1">The sequence shown here is derived from an EMBL/GenBank/DDBJ whole genome shotgun (WGS) entry which is preliminary data.</text>
</comment>
<reference evidence="1" key="1">
    <citation type="submission" date="2022-07" db="EMBL/GenBank/DDBJ databases">
        <authorList>
            <person name="Trinca V."/>
            <person name="Uliana J.V.C."/>
            <person name="Torres T.T."/>
            <person name="Ward R.J."/>
            <person name="Monesi N."/>
        </authorList>
    </citation>
    <scope>NUCLEOTIDE SEQUENCE</scope>
    <source>
        <strain evidence="1">HSMRA1968</strain>
        <tissue evidence="1">Whole embryos</tissue>
    </source>
</reference>
<proteinExistence type="predicted"/>
<evidence type="ECO:0000313" key="1">
    <source>
        <dbReference type="EMBL" id="KAJ6640349.1"/>
    </source>
</evidence>
<dbReference type="EMBL" id="WJQU01000003">
    <property type="protein sequence ID" value="KAJ6640349.1"/>
    <property type="molecule type" value="Genomic_DNA"/>
</dbReference>
<dbReference type="Proteomes" id="UP001151699">
    <property type="component" value="Chromosome X"/>
</dbReference>
<sequence>MKDESIEFEFHDSEVVQHENKGIDHITHFTKLMTFRSTYAHSSICPICPETTIPCMGIY</sequence>